<keyword evidence="1" id="KW-0472">Membrane</keyword>
<feature type="chain" id="PRO_5045346017" description="Transmembrane protein" evidence="2">
    <location>
        <begin position="23"/>
        <end position="237"/>
    </location>
</feature>
<keyword evidence="1" id="KW-1133">Transmembrane helix</keyword>
<reference evidence="3 4" key="1">
    <citation type="submission" date="2022-03" db="EMBL/GenBank/DDBJ databases">
        <title>Complete genome sequence of Lysobacter capsici VKM B-2533 and Lysobacter gummosus 10.1.1, promising sources of lytic agents.</title>
        <authorList>
            <person name="Tarlachkov S.V."/>
            <person name="Kudryakova I.V."/>
            <person name="Afoshin A.S."/>
            <person name="Leontyevskaya E.A."/>
            <person name="Leontyevskaya N.V."/>
        </authorList>
    </citation>
    <scope>NUCLEOTIDE SEQUENCE [LARGE SCALE GENOMIC DNA]</scope>
    <source>
        <strain evidence="3 4">10.1.1</strain>
    </source>
</reference>
<dbReference type="EMBL" id="CP093547">
    <property type="protein sequence ID" value="UNP28833.1"/>
    <property type="molecule type" value="Genomic_DNA"/>
</dbReference>
<keyword evidence="1" id="KW-0812">Transmembrane</keyword>
<evidence type="ECO:0008006" key="5">
    <source>
        <dbReference type="Google" id="ProtNLM"/>
    </source>
</evidence>
<gene>
    <name evidence="3" type="ORF">MOV92_20500</name>
</gene>
<name>A0ABY3X8C1_9GAMM</name>
<sequence>MRKQPKQGSLALAIAVSAAAGAGWFMHYQAPANGSPFTDALACLCFLLLMIYVGGSILFPGARRGHAKDSASRRLALQRRRIGGLTATHERCLRIDQEGIFETRLGLIAWPQVLGLSAETSAIDDAPAPALRIYLRDPWRYLDNDGSTLLAWGYRLHLARDARHGRIDIPTQAYRVDAETACEVARSLRGDCAEPWIEDWDALMSAAVIEQRLREFLAAAQPAHAALAANPHREASG</sequence>
<organism evidence="3 4">
    <name type="scientific">Lysobacter gummosus</name>
    <dbReference type="NCBI Taxonomy" id="262324"/>
    <lineage>
        <taxon>Bacteria</taxon>
        <taxon>Pseudomonadati</taxon>
        <taxon>Pseudomonadota</taxon>
        <taxon>Gammaproteobacteria</taxon>
        <taxon>Lysobacterales</taxon>
        <taxon>Lysobacteraceae</taxon>
        <taxon>Lysobacter</taxon>
    </lineage>
</organism>
<proteinExistence type="predicted"/>
<protein>
    <recommendedName>
        <fullName evidence="5">Transmembrane protein</fullName>
    </recommendedName>
</protein>
<feature type="transmembrane region" description="Helical" evidence="1">
    <location>
        <begin position="37"/>
        <end position="59"/>
    </location>
</feature>
<evidence type="ECO:0000313" key="3">
    <source>
        <dbReference type="EMBL" id="UNP28833.1"/>
    </source>
</evidence>
<keyword evidence="2" id="KW-0732">Signal</keyword>
<evidence type="ECO:0000256" key="1">
    <source>
        <dbReference type="SAM" id="Phobius"/>
    </source>
</evidence>
<dbReference type="RefSeq" id="WP_057944379.1">
    <property type="nucleotide sequence ID" value="NZ_CP011131.1"/>
</dbReference>
<feature type="signal peptide" evidence="2">
    <location>
        <begin position="1"/>
        <end position="22"/>
    </location>
</feature>
<evidence type="ECO:0000313" key="4">
    <source>
        <dbReference type="Proteomes" id="UP000829194"/>
    </source>
</evidence>
<dbReference type="Proteomes" id="UP000829194">
    <property type="component" value="Chromosome"/>
</dbReference>
<evidence type="ECO:0000256" key="2">
    <source>
        <dbReference type="SAM" id="SignalP"/>
    </source>
</evidence>
<keyword evidence="4" id="KW-1185">Reference proteome</keyword>
<accession>A0ABY3X8C1</accession>